<organism evidence="4 5">
    <name type="scientific">Rhizophagus irregularis (strain DAOM 197198w)</name>
    <name type="common">Glomus intraradices</name>
    <dbReference type="NCBI Taxonomy" id="1432141"/>
    <lineage>
        <taxon>Eukaryota</taxon>
        <taxon>Fungi</taxon>
        <taxon>Fungi incertae sedis</taxon>
        <taxon>Mucoromycota</taxon>
        <taxon>Glomeromycotina</taxon>
        <taxon>Glomeromycetes</taxon>
        <taxon>Glomerales</taxon>
        <taxon>Glomeraceae</taxon>
        <taxon>Rhizophagus</taxon>
    </lineage>
</organism>
<evidence type="ECO:0000256" key="1">
    <source>
        <dbReference type="ARBA" id="ARBA00022737"/>
    </source>
</evidence>
<dbReference type="Proteomes" id="UP000022910">
    <property type="component" value="Unassembled WGS sequence"/>
</dbReference>
<comment type="caution">
    <text evidence="4">The sequence shown here is derived from an EMBL/GenBank/DDBJ whole genome shotgun (WGS) entry which is preliminary data.</text>
</comment>
<evidence type="ECO:0000313" key="5">
    <source>
        <dbReference type="Proteomes" id="UP000022910"/>
    </source>
</evidence>
<feature type="transmembrane region" description="Helical" evidence="3">
    <location>
        <begin position="1208"/>
        <end position="1234"/>
    </location>
</feature>
<feature type="transmembrane region" description="Helical" evidence="3">
    <location>
        <begin position="1107"/>
        <end position="1131"/>
    </location>
</feature>
<dbReference type="OrthoDB" id="2335122at2759"/>
<dbReference type="GO" id="GO:0005216">
    <property type="term" value="F:monoatomic ion channel activity"/>
    <property type="evidence" value="ECO:0007669"/>
    <property type="project" value="InterPro"/>
</dbReference>
<keyword evidence="3" id="KW-0812">Transmembrane</keyword>
<dbReference type="InterPro" id="IPR024862">
    <property type="entry name" value="TRPV"/>
</dbReference>
<feature type="transmembrane region" description="Helical" evidence="3">
    <location>
        <begin position="1014"/>
        <end position="1030"/>
    </location>
</feature>
<dbReference type="STRING" id="1432141.A0A015IRA0"/>
<evidence type="ECO:0000313" key="4">
    <source>
        <dbReference type="EMBL" id="EXX56765.1"/>
    </source>
</evidence>
<feature type="transmembrane region" description="Helical" evidence="3">
    <location>
        <begin position="1143"/>
        <end position="1161"/>
    </location>
</feature>
<evidence type="ECO:0000256" key="3">
    <source>
        <dbReference type="SAM" id="Phobius"/>
    </source>
</evidence>
<accession>A0A015IRA0</accession>
<feature type="coiled-coil region" evidence="2">
    <location>
        <begin position="1439"/>
        <end position="1470"/>
    </location>
</feature>
<protein>
    <submittedName>
        <fullName evidence="4">Uncharacterized protein</fullName>
    </submittedName>
</protein>
<keyword evidence="3" id="KW-1133">Transmembrane helix</keyword>
<feature type="transmembrane region" description="Helical" evidence="3">
    <location>
        <begin position="1285"/>
        <end position="1304"/>
    </location>
</feature>
<keyword evidence="2" id="KW-0175">Coiled coil</keyword>
<feature type="transmembrane region" description="Helical" evidence="3">
    <location>
        <begin position="1181"/>
        <end position="1201"/>
    </location>
</feature>
<keyword evidence="1" id="KW-0677">Repeat</keyword>
<dbReference type="EMBL" id="JEMT01027531">
    <property type="protein sequence ID" value="EXX56765.1"/>
    <property type="molecule type" value="Genomic_DNA"/>
</dbReference>
<feature type="transmembrane region" description="Helical" evidence="3">
    <location>
        <begin position="1074"/>
        <end position="1095"/>
    </location>
</feature>
<evidence type="ECO:0000256" key="2">
    <source>
        <dbReference type="SAM" id="Coils"/>
    </source>
</evidence>
<dbReference type="GO" id="GO:0098703">
    <property type="term" value="P:calcium ion import across plasma membrane"/>
    <property type="evidence" value="ECO:0007669"/>
    <property type="project" value="TreeGrafter"/>
</dbReference>
<keyword evidence="5" id="KW-1185">Reference proteome</keyword>
<reference evidence="4 5" key="1">
    <citation type="submission" date="2014-02" db="EMBL/GenBank/DDBJ databases">
        <title>Single nucleus genome sequencing reveals high similarity among nuclei of an endomycorrhizal fungus.</title>
        <authorList>
            <person name="Lin K."/>
            <person name="Geurts R."/>
            <person name="Zhang Z."/>
            <person name="Limpens E."/>
            <person name="Saunders D.G."/>
            <person name="Mu D."/>
            <person name="Pang E."/>
            <person name="Cao H."/>
            <person name="Cha H."/>
            <person name="Lin T."/>
            <person name="Zhou Q."/>
            <person name="Shang Y."/>
            <person name="Li Y."/>
            <person name="Ivanov S."/>
            <person name="Sharma T."/>
            <person name="Velzen R.V."/>
            <person name="Ruijter N.D."/>
            <person name="Aanen D.K."/>
            <person name="Win J."/>
            <person name="Kamoun S."/>
            <person name="Bisseling T."/>
            <person name="Huang S."/>
        </authorList>
    </citation>
    <scope>NUCLEOTIDE SEQUENCE [LARGE SCALE GENOMIC DNA]</scope>
    <source>
        <strain evidence="5">DAOM197198w</strain>
    </source>
</reference>
<dbReference type="PANTHER" id="PTHR10582:SF2">
    <property type="entry name" value="INACTIVE"/>
    <property type="match status" value="1"/>
</dbReference>
<gene>
    <name evidence="4" type="ORF">RirG_213190</name>
</gene>
<keyword evidence="3" id="KW-0472">Membrane</keyword>
<name>A0A015IRA0_RHIIW</name>
<feature type="transmembrane region" description="Helical" evidence="3">
    <location>
        <begin position="1316"/>
        <end position="1341"/>
    </location>
</feature>
<sequence length="1486" mass="175909">MIDEVKDNPETRTSIDYEQEVIVVKSCVKDVDNTFNETITSYENARSIKSKKISSRNIISSGSGITLYEKKKDYQIEICQDGKFVATFDTANLRIRILKNTDRRPLKNNDHNESDEINETIVHFEIKDDFTICKFFNEGNDEVNNQEEDEIINFNNNAIDSSNSDEYNETRLSDRWSFDISNVCRKNDNKYFIFVAVSNIDDEDMKSKTEGRKKRKGTTTVYRVELKIDKGNYVFNKDTKTIVYHIYGVSGLCRFVEVSKNNENTEVSNLKSENKYFALRRFIILNFDGIHSFNCKDDFNFYKKLNYPKRVRDELDLSKTFDCMNPLRSCIYDKYFLVEHYKDSVQLLEVYDLAKMKLETITKRIENSHYKFARKYNRNNFSISENKLHLCFTRGLQSVKMYFMENGLEAISKKFDEIEKIHLIEFIERDRKLLVIGNSASEEKKLKLIIWNMYNVGEIETMMELDDFLTIDNLGTRLARTSGNLLQVDNEGNVKSILKRLDKLLKQQQETEDNKGLSDLDIKRLKVIEPNERLIVHYNENINPNFKPTFIMKEPWVLSDYERNSFCLYQNKNGSEIETLQLIVGRSTIQVWHQINFDDKNKSKDKLPNKGEPFLEYIWTNGIPVNQESEKTRLQIEKFEYESNDDKLNDFKLTDFCLKVYWYEGVSKDVSEDELGIKKDDDHIEINKMEKEKDEEPRMESKKDREAIIEMGKDGKNQVERKVKEIRRQDIIEKVNAVRHACKALEFINKRTKFLVNYTKKHICEEMVAYINRIIWRFIKYKPDDFKLLDVRHNVMKNLILGDCDHLIKFILFGNDDNDKKANKLHIPRKTFWKKKKTINDDTEKYEITNVMELAIYHCKGREIKDTIIVAYLLEYYTRHAIDYVGWMSTVSKALPLLFKYNYDDYVKKLFRKECFVNQNYFPAKDHYNIIPEEYQKRRGMKFRAFEVNLYSNKIKWYNVVWKLLKSYRNKTYKFFGDIDNNDIENHPLALRVVPLPEFTVNCAPQQDKSKEKIFLNILLFLFIPRWYNVGRKEKNKLSPFFRVVRYEDNDDIYDNPATEAIIDFRWKRARTHFFLLFLRFLLYVLCFGLVSWAYLDNTTIMNVDFLKTLIVVFYYLAAYLSATEVIQLIFHGPRKYFESIYNIFDIFSIVFPVIVMSIMLKDFRFSDGFGSVEKADTGLIVLIASSVFFLWIEGISYLRLIPNIAIYIYYVIIITKTVFPFILFNGIAIIAFAHTMFILLKETKNIKIKDSTFSGTATNPLNGQELNVSMKANFDPTDRNDNPFSYFPTAMVATFYWLSGDYVQRDAFDSWAVEVFTLIASILLVIILQNMLIAFMGGVYEKAATKGRQALLRFRANQIANYEALYPIHFPPIERDPKYIYYVGQSKTFETWYEDRKDDCAIFKDFEKKSTFEEFVFNEKNYDKFSIWDYDVDIESEIEKFKIMKNSLNDNIEKMIKNLEDRKNNDNANDIDIDEKVKMLKAIKN</sequence>
<proteinExistence type="predicted"/>
<dbReference type="HOGENOM" id="CLU_002898_1_0_1"/>
<dbReference type="GO" id="GO:0005886">
    <property type="term" value="C:plasma membrane"/>
    <property type="evidence" value="ECO:0007669"/>
    <property type="project" value="TreeGrafter"/>
</dbReference>
<dbReference type="PANTHER" id="PTHR10582">
    <property type="entry name" value="TRANSIENT RECEPTOR POTENTIAL ION CHANNEL PROTEIN"/>
    <property type="match status" value="1"/>
</dbReference>